<dbReference type="EMBL" id="JAMQCR010000004">
    <property type="protein sequence ID" value="MCM2536193.1"/>
    <property type="molecule type" value="Genomic_DNA"/>
</dbReference>
<name>A0ABT0WIP8_9BACI</name>
<reference evidence="6 7" key="1">
    <citation type="submission" date="2022-06" db="EMBL/GenBank/DDBJ databases">
        <authorList>
            <person name="Jeon C.O."/>
        </authorList>
    </citation>
    <scope>NUCLEOTIDE SEQUENCE [LARGE SCALE GENOMIC DNA]</scope>
    <source>
        <strain evidence="6 7">KCTC 13943</strain>
    </source>
</reference>
<evidence type="ECO:0000313" key="6">
    <source>
        <dbReference type="EMBL" id="MCM2536193.1"/>
    </source>
</evidence>
<proteinExistence type="predicted"/>
<dbReference type="PANTHER" id="PTHR35529:SF2">
    <property type="entry name" value="SPORULATION PROTEIN YTAF-RELATED"/>
    <property type="match status" value="1"/>
</dbReference>
<feature type="transmembrane region" description="Helical" evidence="5">
    <location>
        <begin position="158"/>
        <end position="178"/>
    </location>
</feature>
<keyword evidence="1" id="KW-1003">Cell membrane</keyword>
<evidence type="ECO:0000313" key="7">
    <source>
        <dbReference type="Proteomes" id="UP001523262"/>
    </source>
</evidence>
<dbReference type="NCBIfam" id="TIGR02840">
    <property type="entry name" value="spore_YtaF"/>
    <property type="match status" value="1"/>
</dbReference>
<dbReference type="Pfam" id="PF02659">
    <property type="entry name" value="Mntp"/>
    <property type="match status" value="2"/>
</dbReference>
<gene>
    <name evidence="6" type="primary">ytaF</name>
    <name evidence="6" type="ORF">NDK43_32855</name>
</gene>
<protein>
    <submittedName>
        <fullName evidence="6">Sporulation membrane protein YtaF</fullName>
    </submittedName>
</protein>
<feature type="transmembrane region" description="Helical" evidence="5">
    <location>
        <begin position="133"/>
        <end position="152"/>
    </location>
</feature>
<feature type="transmembrane region" description="Helical" evidence="5">
    <location>
        <begin position="57"/>
        <end position="79"/>
    </location>
</feature>
<sequence length="209" mass="22165">MHWLTILLIGVAANLDNLGISVSYGLKSTRIPFVSNIVIAVISMLCAYISITAGEYISQFISLTIANYAGGFLIIFLGGKCIVESVFPKPSTEPMPEPVPVPVRSDSNFSKVIAQPALADINEDKVISFKESILLGLALAMNCLAMGLGAGFTGLSPILTTLAIGVFSLISIDLGIRVGSKISDNRIGKYSNIIAGLILILIGFYEILV</sequence>
<keyword evidence="7" id="KW-1185">Reference proteome</keyword>
<dbReference type="InterPro" id="IPR003810">
    <property type="entry name" value="Mntp/YtaF"/>
</dbReference>
<feature type="transmembrane region" description="Helical" evidence="5">
    <location>
        <begin position="190"/>
        <end position="208"/>
    </location>
</feature>
<comment type="caution">
    <text evidence="6">The sequence shown here is derived from an EMBL/GenBank/DDBJ whole genome shotgun (WGS) entry which is preliminary data.</text>
</comment>
<evidence type="ECO:0000256" key="1">
    <source>
        <dbReference type="ARBA" id="ARBA00022475"/>
    </source>
</evidence>
<feature type="transmembrane region" description="Helical" evidence="5">
    <location>
        <begin position="6"/>
        <end position="26"/>
    </location>
</feature>
<evidence type="ECO:0000256" key="4">
    <source>
        <dbReference type="ARBA" id="ARBA00023136"/>
    </source>
</evidence>
<feature type="transmembrane region" description="Helical" evidence="5">
    <location>
        <begin position="33"/>
        <end position="51"/>
    </location>
</feature>
<evidence type="ECO:0000256" key="3">
    <source>
        <dbReference type="ARBA" id="ARBA00022989"/>
    </source>
</evidence>
<dbReference type="Proteomes" id="UP001523262">
    <property type="component" value="Unassembled WGS sequence"/>
</dbReference>
<evidence type="ECO:0000256" key="5">
    <source>
        <dbReference type="SAM" id="Phobius"/>
    </source>
</evidence>
<evidence type="ECO:0000256" key="2">
    <source>
        <dbReference type="ARBA" id="ARBA00022692"/>
    </source>
</evidence>
<keyword evidence="2 5" id="KW-0812">Transmembrane</keyword>
<organism evidence="6 7">
    <name type="scientific">Neobacillus pocheonensis</name>
    <dbReference type="NCBI Taxonomy" id="363869"/>
    <lineage>
        <taxon>Bacteria</taxon>
        <taxon>Bacillati</taxon>
        <taxon>Bacillota</taxon>
        <taxon>Bacilli</taxon>
        <taxon>Bacillales</taxon>
        <taxon>Bacillaceae</taxon>
        <taxon>Neobacillus</taxon>
    </lineage>
</organism>
<keyword evidence="4 5" id="KW-0472">Membrane</keyword>
<accession>A0ABT0WIP8</accession>
<dbReference type="PANTHER" id="PTHR35529">
    <property type="entry name" value="MANGANESE EFFLUX PUMP MNTP-RELATED"/>
    <property type="match status" value="1"/>
</dbReference>
<keyword evidence="3 5" id="KW-1133">Transmembrane helix</keyword>
<dbReference type="InterPro" id="IPR014205">
    <property type="entry name" value="Spore_YtaF"/>
</dbReference>